<sequence>MLIMLEKYFKETKNFDFLTIRSKSLWFEMSSFLLSMSKNHANDHHWFSANTTFYNCSERRVELRKC</sequence>
<dbReference type="Proteomes" id="UP000092460">
    <property type="component" value="Unassembled WGS sequence"/>
</dbReference>
<dbReference type="EMBL" id="JXJN01014128">
    <property type="status" value="NOT_ANNOTATED_CDS"/>
    <property type="molecule type" value="Genomic_DNA"/>
</dbReference>
<name>A0A1B0BH32_9MUSC</name>
<evidence type="ECO:0000313" key="1">
    <source>
        <dbReference type="EnsemblMetazoa" id="GPPI029844-PA"/>
    </source>
</evidence>
<dbReference type="VEuPathDB" id="VectorBase:GPPI029844"/>
<dbReference type="EnsemblMetazoa" id="GPPI029844-RA">
    <property type="protein sequence ID" value="GPPI029844-PA"/>
    <property type="gene ID" value="GPPI029844"/>
</dbReference>
<reference evidence="2" key="1">
    <citation type="submission" date="2015-01" db="EMBL/GenBank/DDBJ databases">
        <authorList>
            <person name="Aksoy S."/>
            <person name="Warren W."/>
            <person name="Wilson R.K."/>
        </authorList>
    </citation>
    <scope>NUCLEOTIDE SEQUENCE [LARGE SCALE GENOMIC DNA]</scope>
    <source>
        <strain evidence="2">IAEA</strain>
    </source>
</reference>
<protein>
    <submittedName>
        <fullName evidence="1">Uncharacterized protein</fullName>
    </submittedName>
</protein>
<reference evidence="1" key="2">
    <citation type="submission" date="2020-05" db="UniProtKB">
        <authorList>
            <consortium name="EnsemblMetazoa"/>
        </authorList>
    </citation>
    <scope>IDENTIFICATION</scope>
    <source>
        <strain evidence="1">IAEA</strain>
    </source>
</reference>
<evidence type="ECO:0000313" key="2">
    <source>
        <dbReference type="Proteomes" id="UP000092460"/>
    </source>
</evidence>
<dbReference type="EMBL" id="JXJN01014127">
    <property type="status" value="NOT_ANNOTATED_CDS"/>
    <property type="molecule type" value="Genomic_DNA"/>
</dbReference>
<keyword evidence="2" id="KW-1185">Reference proteome</keyword>
<dbReference type="AlphaFoldDB" id="A0A1B0BH32"/>
<accession>A0A1B0BH32</accession>
<organism evidence="1 2">
    <name type="scientific">Glossina palpalis gambiensis</name>
    <dbReference type="NCBI Taxonomy" id="67801"/>
    <lineage>
        <taxon>Eukaryota</taxon>
        <taxon>Metazoa</taxon>
        <taxon>Ecdysozoa</taxon>
        <taxon>Arthropoda</taxon>
        <taxon>Hexapoda</taxon>
        <taxon>Insecta</taxon>
        <taxon>Pterygota</taxon>
        <taxon>Neoptera</taxon>
        <taxon>Endopterygota</taxon>
        <taxon>Diptera</taxon>
        <taxon>Brachycera</taxon>
        <taxon>Muscomorpha</taxon>
        <taxon>Hippoboscoidea</taxon>
        <taxon>Glossinidae</taxon>
        <taxon>Glossina</taxon>
    </lineage>
</organism>
<proteinExistence type="predicted"/>